<comment type="caution">
    <text evidence="4">The sequence shown here is derived from an EMBL/GenBank/DDBJ whole genome shotgun (WGS) entry which is preliminary data.</text>
</comment>
<keyword evidence="5" id="KW-1185">Reference proteome</keyword>
<dbReference type="EMBL" id="BAABRO010000013">
    <property type="protein sequence ID" value="GAA5509351.1"/>
    <property type="molecule type" value="Genomic_DNA"/>
</dbReference>
<gene>
    <name evidence="4" type="ORF">Rcae01_04850</name>
</gene>
<dbReference type="SUPFAM" id="SSF143990">
    <property type="entry name" value="YbiA-like"/>
    <property type="match status" value="1"/>
</dbReference>
<dbReference type="CDD" id="cd15457">
    <property type="entry name" value="NADAR"/>
    <property type="match status" value="1"/>
</dbReference>
<dbReference type="Pfam" id="PF08719">
    <property type="entry name" value="NADAR"/>
    <property type="match status" value="1"/>
</dbReference>
<evidence type="ECO:0000313" key="5">
    <source>
        <dbReference type="Proteomes" id="UP001416858"/>
    </source>
</evidence>
<sequence length="60" mass="6543">MAKFTTHANLRDALLDTGDEELIENAPTDYFWGCGQLGGGQSMLGKLLMETRKALRDGGQ</sequence>
<reference evidence="4 5" key="1">
    <citation type="submission" date="2024-02" db="EMBL/GenBank/DDBJ databases">
        <title>Rhodopirellula caenicola NBRC 110016.</title>
        <authorList>
            <person name="Ichikawa N."/>
            <person name="Katano-Makiyama Y."/>
            <person name="Hidaka K."/>
        </authorList>
    </citation>
    <scope>NUCLEOTIDE SEQUENCE [LARGE SCALE GENOMIC DNA]</scope>
    <source>
        <strain evidence="4 5">NBRC 110016</strain>
    </source>
</reference>
<dbReference type="RefSeq" id="WP_345686350.1">
    <property type="nucleotide sequence ID" value="NZ_BAABRO010000013.1"/>
</dbReference>
<name>A0ABP9VWY3_9BACT</name>
<proteinExistence type="predicted"/>
<dbReference type="InterPro" id="IPR012816">
    <property type="entry name" value="NADAR"/>
</dbReference>
<comment type="catalytic activity">
    <reaction evidence="1">
        <text>5-amino-6-(5-phospho-D-ribosylamino)uracil + H2O = 5,6-diaminouracil + D-ribose 5-phosphate</text>
        <dbReference type="Rhea" id="RHEA:55020"/>
        <dbReference type="ChEBI" id="CHEBI:15377"/>
        <dbReference type="ChEBI" id="CHEBI:46252"/>
        <dbReference type="ChEBI" id="CHEBI:58453"/>
        <dbReference type="ChEBI" id="CHEBI:78346"/>
    </reaction>
</comment>
<accession>A0ABP9VWY3</accession>
<organism evidence="4 5">
    <name type="scientific">Novipirellula caenicola</name>
    <dbReference type="NCBI Taxonomy" id="1536901"/>
    <lineage>
        <taxon>Bacteria</taxon>
        <taxon>Pseudomonadati</taxon>
        <taxon>Planctomycetota</taxon>
        <taxon>Planctomycetia</taxon>
        <taxon>Pirellulales</taxon>
        <taxon>Pirellulaceae</taxon>
        <taxon>Novipirellula</taxon>
    </lineage>
</organism>
<evidence type="ECO:0000313" key="4">
    <source>
        <dbReference type="EMBL" id="GAA5509351.1"/>
    </source>
</evidence>
<comment type="catalytic activity">
    <reaction evidence="2">
        <text>2,5-diamino-6-hydroxy-4-(5-phosphoribosylamino)-pyrimidine + H2O = 2,5,6-triamino-4-hydroxypyrimidine + D-ribose 5-phosphate</text>
        <dbReference type="Rhea" id="RHEA:23436"/>
        <dbReference type="ChEBI" id="CHEBI:15377"/>
        <dbReference type="ChEBI" id="CHEBI:58614"/>
        <dbReference type="ChEBI" id="CHEBI:78346"/>
        <dbReference type="ChEBI" id="CHEBI:137796"/>
    </reaction>
</comment>
<feature type="domain" description="NADAR" evidence="3">
    <location>
        <begin position="1"/>
        <end position="56"/>
    </location>
</feature>
<protein>
    <submittedName>
        <fullName evidence="4">N-glycosidase Npun_R5314</fullName>
    </submittedName>
</protein>
<dbReference type="InterPro" id="IPR037238">
    <property type="entry name" value="YbiA-like_sf"/>
</dbReference>
<evidence type="ECO:0000259" key="3">
    <source>
        <dbReference type="Pfam" id="PF08719"/>
    </source>
</evidence>
<dbReference type="Proteomes" id="UP001416858">
    <property type="component" value="Unassembled WGS sequence"/>
</dbReference>
<dbReference type="Gene3D" id="1.10.357.40">
    <property type="entry name" value="YbiA-like"/>
    <property type="match status" value="1"/>
</dbReference>
<evidence type="ECO:0000256" key="1">
    <source>
        <dbReference type="ARBA" id="ARBA00000022"/>
    </source>
</evidence>
<evidence type="ECO:0000256" key="2">
    <source>
        <dbReference type="ARBA" id="ARBA00000751"/>
    </source>
</evidence>